<dbReference type="PROSITE" id="PS51123">
    <property type="entry name" value="OMPA_2"/>
    <property type="match status" value="1"/>
</dbReference>
<evidence type="ECO:0000256" key="2">
    <source>
        <dbReference type="ARBA" id="ARBA00023136"/>
    </source>
</evidence>
<dbReference type="InterPro" id="IPR050330">
    <property type="entry name" value="Bact_OuterMem_StrucFunc"/>
</dbReference>
<reference evidence="8 9" key="1">
    <citation type="submission" date="2018-03" db="EMBL/GenBank/DDBJ databases">
        <title>The draft genome of Sphingosinicella sp. GL-C-18.</title>
        <authorList>
            <person name="Liu L."/>
            <person name="Li L."/>
            <person name="Liang L."/>
            <person name="Zhang X."/>
            <person name="Wang T."/>
        </authorList>
    </citation>
    <scope>NUCLEOTIDE SEQUENCE [LARGE SCALE GENOMIC DNA]</scope>
    <source>
        <strain evidence="8 9">GL-C-18</strain>
    </source>
</reference>
<dbReference type="PANTHER" id="PTHR30329">
    <property type="entry name" value="STATOR ELEMENT OF FLAGELLAR MOTOR COMPLEX"/>
    <property type="match status" value="1"/>
</dbReference>
<dbReference type="PRINTS" id="PR01021">
    <property type="entry name" value="OMPADOMAIN"/>
</dbReference>
<feature type="region of interest" description="Disordered" evidence="5">
    <location>
        <begin position="66"/>
        <end position="121"/>
    </location>
</feature>
<evidence type="ECO:0000256" key="1">
    <source>
        <dbReference type="ARBA" id="ARBA00004442"/>
    </source>
</evidence>
<evidence type="ECO:0000313" key="8">
    <source>
        <dbReference type="EMBL" id="PSJ36831.1"/>
    </source>
</evidence>
<evidence type="ECO:0000256" key="6">
    <source>
        <dbReference type="SAM" id="SignalP"/>
    </source>
</evidence>
<keyword evidence="6" id="KW-0732">Signal</keyword>
<evidence type="ECO:0000259" key="7">
    <source>
        <dbReference type="PROSITE" id="PS51123"/>
    </source>
</evidence>
<accession>A0A2P7QFS2</accession>
<dbReference type="CDD" id="cd07185">
    <property type="entry name" value="OmpA_C-like"/>
    <property type="match status" value="1"/>
</dbReference>
<organism evidence="8 9">
    <name type="scientific">Allosphingosinicella deserti</name>
    <dbReference type="NCBI Taxonomy" id="2116704"/>
    <lineage>
        <taxon>Bacteria</taxon>
        <taxon>Pseudomonadati</taxon>
        <taxon>Pseudomonadota</taxon>
        <taxon>Alphaproteobacteria</taxon>
        <taxon>Sphingomonadales</taxon>
        <taxon>Sphingomonadaceae</taxon>
        <taxon>Allosphingosinicella</taxon>
    </lineage>
</organism>
<feature type="chain" id="PRO_5015168962" description="OmpA-like domain-containing protein" evidence="6">
    <location>
        <begin position="24"/>
        <end position="234"/>
    </location>
</feature>
<sequence>MRISVLWSIASLIIGVGSAPAIAQTQPEPTVEGYLCTFAGKCGDAPAGEQPTRAAPATKGFRLARPGAEPQAQANAPAARPIARSDRRTPPRQGTRTANRARSSRYASASAAASTPALRPSEAPRADLMIGFDLNSATITSDGMAKARIFAQSLLMPELRGKRFLIEGHTDSRGGIPLNMELSRRRAEAVANFLAQQGVERSRVEVRGFGPTNPLPGRKASDPRNRRVEAKLIA</sequence>
<feature type="signal peptide" evidence="6">
    <location>
        <begin position="1"/>
        <end position="23"/>
    </location>
</feature>
<proteinExistence type="predicted"/>
<dbReference type="GO" id="GO:0009279">
    <property type="term" value="C:cell outer membrane"/>
    <property type="evidence" value="ECO:0007669"/>
    <property type="project" value="UniProtKB-SubCell"/>
</dbReference>
<dbReference type="PANTHER" id="PTHR30329:SF21">
    <property type="entry name" value="LIPOPROTEIN YIAD-RELATED"/>
    <property type="match status" value="1"/>
</dbReference>
<comment type="caution">
    <text evidence="8">The sequence shown here is derived from an EMBL/GenBank/DDBJ whole genome shotgun (WGS) entry which is preliminary data.</text>
</comment>
<dbReference type="Pfam" id="PF00691">
    <property type="entry name" value="OmpA"/>
    <property type="match status" value="1"/>
</dbReference>
<evidence type="ECO:0000256" key="3">
    <source>
        <dbReference type="ARBA" id="ARBA00023237"/>
    </source>
</evidence>
<evidence type="ECO:0000256" key="5">
    <source>
        <dbReference type="SAM" id="MobiDB-lite"/>
    </source>
</evidence>
<evidence type="ECO:0000256" key="4">
    <source>
        <dbReference type="PROSITE-ProRule" id="PRU00473"/>
    </source>
</evidence>
<dbReference type="InterPro" id="IPR006664">
    <property type="entry name" value="OMP_bac"/>
</dbReference>
<gene>
    <name evidence="8" type="ORF">C7I55_24270</name>
</gene>
<dbReference type="OrthoDB" id="9814546at2"/>
<dbReference type="EMBL" id="PXYI01000011">
    <property type="protein sequence ID" value="PSJ36831.1"/>
    <property type="molecule type" value="Genomic_DNA"/>
</dbReference>
<feature type="compositionally biased region" description="Low complexity" evidence="5">
    <location>
        <begin position="66"/>
        <end position="82"/>
    </location>
</feature>
<keyword evidence="9" id="KW-1185">Reference proteome</keyword>
<feature type="domain" description="OmpA-like" evidence="7">
    <location>
        <begin position="119"/>
        <end position="234"/>
    </location>
</feature>
<protein>
    <recommendedName>
        <fullName evidence="7">OmpA-like domain-containing protein</fullName>
    </recommendedName>
</protein>
<dbReference type="SUPFAM" id="SSF103088">
    <property type="entry name" value="OmpA-like"/>
    <property type="match status" value="1"/>
</dbReference>
<dbReference type="InterPro" id="IPR006665">
    <property type="entry name" value="OmpA-like"/>
</dbReference>
<evidence type="ECO:0000313" key="9">
    <source>
        <dbReference type="Proteomes" id="UP000241167"/>
    </source>
</evidence>
<dbReference type="InterPro" id="IPR036737">
    <property type="entry name" value="OmpA-like_sf"/>
</dbReference>
<comment type="subcellular location">
    <subcellularLocation>
        <location evidence="1">Cell outer membrane</location>
    </subcellularLocation>
</comment>
<name>A0A2P7QFS2_9SPHN</name>
<dbReference type="Gene3D" id="3.30.1330.60">
    <property type="entry name" value="OmpA-like domain"/>
    <property type="match status" value="1"/>
</dbReference>
<feature type="compositionally biased region" description="Low complexity" evidence="5">
    <location>
        <begin position="95"/>
        <end position="119"/>
    </location>
</feature>
<keyword evidence="2 4" id="KW-0472">Membrane</keyword>
<dbReference type="Proteomes" id="UP000241167">
    <property type="component" value="Unassembled WGS sequence"/>
</dbReference>
<dbReference type="AlphaFoldDB" id="A0A2P7QFS2"/>
<keyword evidence="3" id="KW-0998">Cell outer membrane</keyword>